<sequence length="94" mass="10504">MSDIHFHAMGPARARSGEDPLVPFLLGALKGPVTISTRDVNRIDSHRLQILLVAQRRWASDGVPFTVTDMSPAFRQGLERLGLDADHFDKERPQ</sequence>
<dbReference type="RefSeq" id="WP_212536902.1">
    <property type="nucleotide sequence ID" value="NZ_JAGTUU010000004.1"/>
</dbReference>
<protein>
    <submittedName>
        <fullName evidence="2">STAS domain-containing protein</fullName>
    </submittedName>
</protein>
<gene>
    <name evidence="2" type="ORF">KB874_12670</name>
</gene>
<comment type="caution">
    <text evidence="2">The sequence shown here is derived from an EMBL/GenBank/DDBJ whole genome shotgun (WGS) entry which is preliminary data.</text>
</comment>
<dbReference type="Gene3D" id="3.30.750.24">
    <property type="entry name" value="STAS domain"/>
    <property type="match status" value="1"/>
</dbReference>
<keyword evidence="3" id="KW-1185">Reference proteome</keyword>
<dbReference type="AlphaFoldDB" id="A0A8J8BA93"/>
<evidence type="ECO:0000313" key="2">
    <source>
        <dbReference type="EMBL" id="MBS0124953.1"/>
    </source>
</evidence>
<dbReference type="Pfam" id="PF13466">
    <property type="entry name" value="STAS_2"/>
    <property type="match status" value="1"/>
</dbReference>
<dbReference type="EMBL" id="JAGTUU010000004">
    <property type="protein sequence ID" value="MBS0124953.1"/>
    <property type="molecule type" value="Genomic_DNA"/>
</dbReference>
<evidence type="ECO:0000259" key="1">
    <source>
        <dbReference type="Pfam" id="PF13466"/>
    </source>
</evidence>
<dbReference type="InterPro" id="IPR036513">
    <property type="entry name" value="STAS_dom_sf"/>
</dbReference>
<organism evidence="2 3">
    <name type="scientific">Thetidibacter halocola</name>
    <dbReference type="NCBI Taxonomy" id="2827239"/>
    <lineage>
        <taxon>Bacteria</taxon>
        <taxon>Pseudomonadati</taxon>
        <taxon>Pseudomonadota</taxon>
        <taxon>Alphaproteobacteria</taxon>
        <taxon>Rhodobacterales</taxon>
        <taxon>Roseobacteraceae</taxon>
        <taxon>Thetidibacter</taxon>
    </lineage>
</organism>
<dbReference type="Proteomes" id="UP000681356">
    <property type="component" value="Unassembled WGS sequence"/>
</dbReference>
<name>A0A8J8BA93_9RHOB</name>
<dbReference type="SUPFAM" id="SSF52091">
    <property type="entry name" value="SpoIIaa-like"/>
    <property type="match status" value="1"/>
</dbReference>
<reference evidence="2" key="1">
    <citation type="submission" date="2021-04" db="EMBL/GenBank/DDBJ databases">
        <authorList>
            <person name="Yoon J."/>
        </authorList>
    </citation>
    <scope>NUCLEOTIDE SEQUENCE</scope>
    <source>
        <strain evidence="2">KMU-90</strain>
    </source>
</reference>
<feature type="domain" description="MlaB-like STAS" evidence="1">
    <location>
        <begin position="22"/>
        <end position="84"/>
    </location>
</feature>
<dbReference type="InterPro" id="IPR058548">
    <property type="entry name" value="MlaB-like_STAS"/>
</dbReference>
<accession>A0A8J8BA93</accession>
<proteinExistence type="predicted"/>
<evidence type="ECO:0000313" key="3">
    <source>
        <dbReference type="Proteomes" id="UP000681356"/>
    </source>
</evidence>